<dbReference type="EMBL" id="JBHSFP010000006">
    <property type="protein sequence ID" value="MFC4531633.1"/>
    <property type="molecule type" value="Genomic_DNA"/>
</dbReference>
<dbReference type="RefSeq" id="WP_380840270.1">
    <property type="nucleotide sequence ID" value="NZ_JBHSFP010000006.1"/>
</dbReference>
<dbReference type="SFLD" id="SFLDS00003">
    <property type="entry name" value="Haloacid_Dehalogenase"/>
    <property type="match status" value="1"/>
</dbReference>
<dbReference type="SFLD" id="SFLDG01129">
    <property type="entry name" value="C1.5:_HAD__Beta-PGM__Phosphata"/>
    <property type="match status" value="1"/>
</dbReference>
<dbReference type="SUPFAM" id="SSF56784">
    <property type="entry name" value="HAD-like"/>
    <property type="match status" value="1"/>
</dbReference>
<dbReference type="NCBIfam" id="TIGR01509">
    <property type="entry name" value="HAD-SF-IA-v3"/>
    <property type="match status" value="1"/>
</dbReference>
<reference evidence="2" key="1">
    <citation type="journal article" date="2019" name="Int. J. Syst. Evol. Microbiol.">
        <title>The Global Catalogue of Microorganisms (GCM) 10K type strain sequencing project: providing services to taxonomists for standard genome sequencing and annotation.</title>
        <authorList>
            <consortium name="The Broad Institute Genomics Platform"/>
            <consortium name="The Broad Institute Genome Sequencing Center for Infectious Disease"/>
            <person name="Wu L."/>
            <person name="Ma J."/>
        </authorList>
    </citation>
    <scope>NUCLEOTIDE SEQUENCE [LARGE SCALE GENOMIC DNA]</scope>
    <source>
        <strain evidence="2">CGMCC 4.7132</strain>
    </source>
</reference>
<dbReference type="InterPro" id="IPR006439">
    <property type="entry name" value="HAD-SF_hydro_IA"/>
</dbReference>
<dbReference type="Pfam" id="PF00702">
    <property type="entry name" value="Hydrolase"/>
    <property type="match status" value="1"/>
</dbReference>
<dbReference type="PANTHER" id="PTHR47829">
    <property type="entry name" value="HYDROLASE, PUTATIVE (AFU_ORTHOLOGUE AFUA_1G12880)-RELATED"/>
    <property type="match status" value="1"/>
</dbReference>
<dbReference type="Gene3D" id="3.40.50.1000">
    <property type="entry name" value="HAD superfamily/HAD-like"/>
    <property type="match status" value="1"/>
</dbReference>
<dbReference type="InterPro" id="IPR036412">
    <property type="entry name" value="HAD-like_sf"/>
</dbReference>
<organism evidence="1 2">
    <name type="scientific">Sphaerisporangium dianthi</name>
    <dbReference type="NCBI Taxonomy" id="1436120"/>
    <lineage>
        <taxon>Bacteria</taxon>
        <taxon>Bacillati</taxon>
        <taxon>Actinomycetota</taxon>
        <taxon>Actinomycetes</taxon>
        <taxon>Streptosporangiales</taxon>
        <taxon>Streptosporangiaceae</taxon>
        <taxon>Sphaerisporangium</taxon>
    </lineage>
</organism>
<proteinExistence type="predicted"/>
<accession>A0ABV9CF00</accession>
<protein>
    <submittedName>
        <fullName evidence="1">HAD family hydrolase</fullName>
    </submittedName>
</protein>
<dbReference type="Proteomes" id="UP001596004">
    <property type="component" value="Unassembled WGS sequence"/>
</dbReference>
<comment type="caution">
    <text evidence="1">The sequence shown here is derived from an EMBL/GenBank/DDBJ whole genome shotgun (WGS) entry which is preliminary data.</text>
</comment>
<keyword evidence="2" id="KW-1185">Reference proteome</keyword>
<keyword evidence="1" id="KW-0378">Hydrolase</keyword>
<dbReference type="InterPro" id="IPR023214">
    <property type="entry name" value="HAD_sf"/>
</dbReference>
<name>A0ABV9CF00_9ACTN</name>
<evidence type="ECO:0000313" key="1">
    <source>
        <dbReference type="EMBL" id="MFC4531633.1"/>
    </source>
</evidence>
<dbReference type="GO" id="GO:0016787">
    <property type="term" value="F:hydrolase activity"/>
    <property type="evidence" value="ECO:0007669"/>
    <property type="project" value="UniProtKB-KW"/>
</dbReference>
<evidence type="ECO:0000313" key="2">
    <source>
        <dbReference type="Proteomes" id="UP001596004"/>
    </source>
</evidence>
<dbReference type="PANTHER" id="PTHR47829:SF1">
    <property type="entry name" value="HAD FAMILY PHOSPHATASE"/>
    <property type="match status" value="1"/>
</dbReference>
<dbReference type="PRINTS" id="PR00413">
    <property type="entry name" value="HADHALOGNASE"/>
</dbReference>
<sequence>MVKGVLIDWGGVLTTSLHEAIAEWLDADGIDGEHYRELMSELVRRAYEQGAVTGENPIHALERGEIDVATFERDLAARLITLHGVPLVAEGLIDRMFAGFRPVQPMYEMLRVARAAGLATCLVSNSWGHTYSRDGWEHYFDQIVISGEVGMRKPEPRIFHHALGLVGLRPHECVFIDDIEANIVAARALGIVGLHHRDTDTTITALEALCDLPLR</sequence>
<dbReference type="CDD" id="cd02603">
    <property type="entry name" value="HAD_sEH-N_like"/>
    <property type="match status" value="1"/>
</dbReference>
<gene>
    <name evidence="1" type="ORF">ACFO60_12725</name>
</gene>
<dbReference type="InterPro" id="IPR052898">
    <property type="entry name" value="ACAD10-like"/>
</dbReference>
<dbReference type="NCBIfam" id="TIGR01549">
    <property type="entry name" value="HAD-SF-IA-v1"/>
    <property type="match status" value="1"/>
</dbReference>